<dbReference type="SMART" id="SM00226">
    <property type="entry name" value="LMWPc"/>
    <property type="match status" value="1"/>
</dbReference>
<dbReference type="EC" id="3.1.3.48" evidence="2"/>
<feature type="domain" description="Phosphotyrosine protein phosphatase I" evidence="5">
    <location>
        <begin position="16"/>
        <end position="165"/>
    </location>
</feature>
<evidence type="ECO:0000259" key="5">
    <source>
        <dbReference type="SMART" id="SM00226"/>
    </source>
</evidence>
<comment type="similarity">
    <text evidence="1">Belongs to the low molecular weight phosphotyrosine protein phosphatase family.</text>
</comment>
<dbReference type="InterPro" id="IPR023485">
    <property type="entry name" value="Ptyr_pPase"/>
</dbReference>
<evidence type="ECO:0000256" key="3">
    <source>
        <dbReference type="ARBA" id="ARBA00022801"/>
    </source>
</evidence>
<reference evidence="6" key="1">
    <citation type="submission" date="2019-02" db="EMBL/GenBank/DDBJ databases">
        <authorList>
            <person name="Li S.-H."/>
        </authorList>
    </citation>
    <scope>NUCLEOTIDE SEQUENCE</scope>
    <source>
        <strain evidence="6">IMCC14734</strain>
    </source>
</reference>
<protein>
    <recommendedName>
        <fullName evidence="2">protein-tyrosine-phosphatase</fullName>
        <ecNumber evidence="2">3.1.3.48</ecNumber>
    </recommendedName>
</protein>
<accession>A0ABT3TIU4</accession>
<gene>
    <name evidence="6" type="ORF">EYC98_10395</name>
</gene>
<dbReference type="PANTHER" id="PTHR11717">
    <property type="entry name" value="LOW MOLECULAR WEIGHT PROTEIN TYROSINE PHOSPHATASE"/>
    <property type="match status" value="1"/>
</dbReference>
<dbReference type="PRINTS" id="PR00719">
    <property type="entry name" value="LMWPTPASE"/>
</dbReference>
<dbReference type="Gene3D" id="3.40.50.2300">
    <property type="match status" value="1"/>
</dbReference>
<dbReference type="CDD" id="cd16343">
    <property type="entry name" value="LMWPTP"/>
    <property type="match status" value="1"/>
</dbReference>
<evidence type="ECO:0000313" key="7">
    <source>
        <dbReference type="Proteomes" id="UP001143362"/>
    </source>
</evidence>
<dbReference type="EMBL" id="SHNN01000002">
    <property type="protein sequence ID" value="MCX2981272.1"/>
    <property type="molecule type" value="Genomic_DNA"/>
</dbReference>
<keyword evidence="7" id="KW-1185">Reference proteome</keyword>
<evidence type="ECO:0000256" key="4">
    <source>
        <dbReference type="ARBA" id="ARBA00022912"/>
    </source>
</evidence>
<dbReference type="PANTHER" id="PTHR11717:SF7">
    <property type="entry name" value="LOW MOLECULAR WEIGHT PHOSPHOTYROSINE PROTEIN PHOSPHATASE"/>
    <property type="match status" value="1"/>
</dbReference>
<evidence type="ECO:0000256" key="1">
    <source>
        <dbReference type="ARBA" id="ARBA00011063"/>
    </source>
</evidence>
<name>A0ABT3TIU4_9GAMM</name>
<dbReference type="SUPFAM" id="SSF52788">
    <property type="entry name" value="Phosphotyrosine protein phosphatases I"/>
    <property type="match status" value="1"/>
</dbReference>
<dbReference type="InterPro" id="IPR050438">
    <property type="entry name" value="LMW_PTPase"/>
</dbReference>
<dbReference type="Pfam" id="PF01451">
    <property type="entry name" value="LMWPc"/>
    <property type="match status" value="1"/>
</dbReference>
<comment type="caution">
    <text evidence="6">The sequence shown here is derived from an EMBL/GenBank/DDBJ whole genome shotgun (WGS) entry which is preliminary data.</text>
</comment>
<dbReference type="InterPro" id="IPR036196">
    <property type="entry name" value="Ptyr_pPase_sf"/>
</dbReference>
<keyword evidence="3" id="KW-0378">Hydrolase</keyword>
<evidence type="ECO:0000313" key="6">
    <source>
        <dbReference type="EMBL" id="MCX2981272.1"/>
    </source>
</evidence>
<keyword evidence="4" id="KW-0904">Protein phosphatase</keyword>
<dbReference type="InterPro" id="IPR017867">
    <property type="entry name" value="Tyr_phospatase_low_mol_wt"/>
</dbReference>
<proteinExistence type="inferred from homology"/>
<evidence type="ECO:0000256" key="2">
    <source>
        <dbReference type="ARBA" id="ARBA00013064"/>
    </source>
</evidence>
<sequence>MLTRLKQLLGLRSPQVSVLMVCTANICRSPMAQGLLAAKAAELGWSKLVRVDSAGLHVAVGGQRPDVRAQGVCNKADVDIARQRSRKVTPEDFLSYDYILAMDNSHLEQLIKQCPEEQAHKILAIMSFHPDTALEEIPDPYFGNQAGFEHVFGLLDDSMPALLTAIQSQLTLDPAKPISESP</sequence>
<dbReference type="RefSeq" id="WP_279245275.1">
    <property type="nucleotide sequence ID" value="NZ_SHNN01000002.1"/>
</dbReference>
<dbReference type="Proteomes" id="UP001143362">
    <property type="component" value="Unassembled WGS sequence"/>
</dbReference>
<organism evidence="6 7">
    <name type="scientific">Candidatus Litorirhabdus singularis</name>
    <dbReference type="NCBI Taxonomy" id="2518993"/>
    <lineage>
        <taxon>Bacteria</taxon>
        <taxon>Pseudomonadati</taxon>
        <taxon>Pseudomonadota</taxon>
        <taxon>Gammaproteobacteria</taxon>
        <taxon>Cellvibrionales</taxon>
        <taxon>Halieaceae</taxon>
        <taxon>Candidatus Litorirhabdus</taxon>
    </lineage>
</organism>